<feature type="binding site" evidence="17">
    <location>
        <position position="23"/>
    </location>
    <ligand>
        <name>UDP-N-acetyl-alpha-D-glucosamine</name>
        <dbReference type="ChEBI" id="CHEBI:57705"/>
    </ligand>
</feature>
<comment type="catalytic activity">
    <reaction evidence="15 17">
        <text>N-acetyl-alpha-D-glucosamine 1-phosphate + UTP + H(+) = UDP-N-acetyl-alpha-D-glucosamine + diphosphate</text>
        <dbReference type="Rhea" id="RHEA:13509"/>
        <dbReference type="ChEBI" id="CHEBI:15378"/>
        <dbReference type="ChEBI" id="CHEBI:33019"/>
        <dbReference type="ChEBI" id="CHEBI:46398"/>
        <dbReference type="ChEBI" id="CHEBI:57705"/>
        <dbReference type="ChEBI" id="CHEBI:57776"/>
        <dbReference type="EC" id="2.7.7.23"/>
    </reaction>
</comment>
<keyword evidence="5 17" id="KW-0548">Nucleotidyltransferase</keyword>
<reference evidence="21" key="2">
    <citation type="submission" date="2016-08" db="EMBL/GenBank/DDBJ databases">
        <authorList>
            <person name="Holder M.E."/>
            <person name="Ajami N.J."/>
            <person name="Petrosino J.F."/>
        </authorList>
    </citation>
    <scope>NUCLEOTIDE SEQUENCE [LARGE SCALE GENOMIC DNA]</scope>
    <source>
        <strain evidence="21">F0677</strain>
    </source>
</reference>
<evidence type="ECO:0000313" key="22">
    <source>
        <dbReference type="Proteomes" id="UP000266262"/>
    </source>
</evidence>
<keyword evidence="9 17" id="KW-0133">Cell shape</keyword>
<comment type="similarity">
    <text evidence="17">In the C-terminal section; belongs to the transferase hexapeptide repeat family.</text>
</comment>
<feature type="region of interest" description="Pyrophosphorylase" evidence="17">
    <location>
        <begin position="1"/>
        <end position="231"/>
    </location>
</feature>
<feature type="region of interest" description="N-acetyltransferase" evidence="17">
    <location>
        <begin position="253"/>
        <end position="458"/>
    </location>
</feature>
<evidence type="ECO:0000313" key="19">
    <source>
        <dbReference type="EMBL" id="AOH38898.1"/>
    </source>
</evidence>
<keyword evidence="10 17" id="KW-0573">Peptidoglycan synthesis</keyword>
<dbReference type="InterPro" id="IPR005882">
    <property type="entry name" value="Bifunctional_GlmU"/>
</dbReference>
<comment type="catalytic activity">
    <reaction evidence="14 17">
        <text>alpha-D-glucosamine 1-phosphate + acetyl-CoA = N-acetyl-alpha-D-glucosamine 1-phosphate + CoA + H(+)</text>
        <dbReference type="Rhea" id="RHEA:13725"/>
        <dbReference type="ChEBI" id="CHEBI:15378"/>
        <dbReference type="ChEBI" id="CHEBI:57287"/>
        <dbReference type="ChEBI" id="CHEBI:57288"/>
        <dbReference type="ChEBI" id="CHEBI:57776"/>
        <dbReference type="ChEBI" id="CHEBI:58516"/>
        <dbReference type="EC" id="2.3.1.157"/>
    </reaction>
</comment>
<dbReference type="GO" id="GO:0019134">
    <property type="term" value="F:glucosamine-1-phosphate N-acetyltransferase activity"/>
    <property type="evidence" value="ECO:0007669"/>
    <property type="project" value="UniProtKB-UniRule"/>
</dbReference>
<evidence type="ECO:0000256" key="9">
    <source>
        <dbReference type="ARBA" id="ARBA00022960"/>
    </source>
</evidence>
<feature type="binding site" evidence="17">
    <location>
        <position position="229"/>
    </location>
    <ligand>
        <name>Mg(2+)</name>
        <dbReference type="ChEBI" id="CHEBI:18420"/>
    </ligand>
</feature>
<proteinExistence type="inferred from homology"/>
<keyword evidence="3 17" id="KW-0963">Cytoplasm</keyword>
<dbReference type="NCBIfam" id="TIGR01173">
    <property type="entry name" value="glmU"/>
    <property type="match status" value="1"/>
</dbReference>
<gene>
    <name evidence="17 20" type="primary">glmU</name>
    <name evidence="19" type="ORF">BCB69_02255</name>
    <name evidence="20" type="ORF">DX915_00940</name>
</gene>
<evidence type="ECO:0000256" key="15">
    <source>
        <dbReference type="ARBA" id="ARBA00048493"/>
    </source>
</evidence>
<dbReference type="CDD" id="cd03353">
    <property type="entry name" value="LbH_GlmU_C"/>
    <property type="match status" value="1"/>
</dbReference>
<keyword evidence="4 17" id="KW-0808">Transferase</keyword>
<comment type="subunit">
    <text evidence="17">Homotrimer.</text>
</comment>
<name>A0A1B3WD60_9FIRM</name>
<feature type="binding site" evidence="17">
    <location>
        <position position="424"/>
    </location>
    <ligand>
        <name>acetyl-CoA</name>
        <dbReference type="ChEBI" id="CHEBI:57288"/>
    </ligand>
</feature>
<dbReference type="UniPathway" id="UPA00973"/>
<dbReference type="PANTHER" id="PTHR43584">
    <property type="entry name" value="NUCLEOTIDYL TRANSFERASE"/>
    <property type="match status" value="1"/>
</dbReference>
<evidence type="ECO:0000256" key="5">
    <source>
        <dbReference type="ARBA" id="ARBA00022695"/>
    </source>
</evidence>
<dbReference type="KEGG" id="dpn:BCB69_02255"/>
<evidence type="ECO:0000256" key="8">
    <source>
        <dbReference type="ARBA" id="ARBA00022842"/>
    </source>
</evidence>
<feature type="binding site" evidence="17">
    <location>
        <begin position="9"/>
        <end position="12"/>
    </location>
    <ligand>
        <name>UDP-N-acetyl-alpha-D-glucosamine</name>
        <dbReference type="ChEBI" id="CHEBI:57705"/>
    </ligand>
</feature>
<dbReference type="Proteomes" id="UP000094757">
    <property type="component" value="Chromosome"/>
</dbReference>
<feature type="binding site" evidence="17">
    <location>
        <position position="441"/>
    </location>
    <ligand>
        <name>acetyl-CoA</name>
        <dbReference type="ChEBI" id="CHEBI:57288"/>
    </ligand>
</feature>
<evidence type="ECO:0000313" key="21">
    <source>
        <dbReference type="Proteomes" id="UP000094757"/>
    </source>
</evidence>
<evidence type="ECO:0000256" key="4">
    <source>
        <dbReference type="ARBA" id="ARBA00022679"/>
    </source>
</evidence>
<evidence type="ECO:0000259" key="18">
    <source>
        <dbReference type="Pfam" id="PF00483"/>
    </source>
</evidence>
<comment type="similarity">
    <text evidence="17">In the N-terminal section; belongs to the N-acetylglucosamine-1-phosphate uridyltransferase family.</text>
</comment>
<comment type="pathway">
    <text evidence="17">Bacterial outer membrane biogenesis; LPS lipid A biosynthesis.</text>
</comment>
<evidence type="ECO:0000256" key="7">
    <source>
        <dbReference type="ARBA" id="ARBA00022737"/>
    </source>
</evidence>
<keyword evidence="13 17" id="KW-0961">Cell wall biogenesis/degradation</keyword>
<keyword evidence="6 17" id="KW-0479">Metal-binding</keyword>
<feature type="binding site" evidence="17">
    <location>
        <position position="378"/>
    </location>
    <ligand>
        <name>UDP-N-acetyl-alpha-D-glucosamine</name>
        <dbReference type="ChEBI" id="CHEBI:57705"/>
    </ligand>
</feature>
<evidence type="ECO:0000256" key="3">
    <source>
        <dbReference type="ARBA" id="ARBA00022490"/>
    </source>
</evidence>
<comment type="pathway">
    <text evidence="1 17">Nucleotide-sugar biosynthesis; UDP-N-acetyl-alpha-D-glucosamine biosynthesis; N-acetyl-alpha-D-glucosamine 1-phosphate from alpha-D-glucosamine 6-phosphate (route II): step 2/2.</text>
</comment>
<evidence type="ECO:0000256" key="16">
    <source>
        <dbReference type="ARBA" id="ARBA00049628"/>
    </source>
</evidence>
<dbReference type="NCBIfam" id="NF010934">
    <property type="entry name" value="PRK14354.1"/>
    <property type="match status" value="1"/>
</dbReference>
<evidence type="ECO:0000256" key="6">
    <source>
        <dbReference type="ARBA" id="ARBA00022723"/>
    </source>
</evidence>
<dbReference type="Gene3D" id="3.90.550.10">
    <property type="entry name" value="Spore Coat Polysaccharide Biosynthesis Protein SpsA, Chain A"/>
    <property type="match status" value="1"/>
</dbReference>
<keyword evidence="11 17" id="KW-0511">Multifunctional enzyme</keyword>
<evidence type="ECO:0000256" key="14">
    <source>
        <dbReference type="ARBA" id="ARBA00048247"/>
    </source>
</evidence>
<feature type="binding site" evidence="17">
    <location>
        <position position="141"/>
    </location>
    <ligand>
        <name>UDP-N-acetyl-alpha-D-glucosamine</name>
        <dbReference type="ChEBI" id="CHEBI:57705"/>
    </ligand>
</feature>
<feature type="binding site" evidence="17">
    <location>
        <position position="352"/>
    </location>
    <ligand>
        <name>UDP-N-acetyl-alpha-D-glucosamine</name>
        <dbReference type="ChEBI" id="CHEBI:57705"/>
    </ligand>
</feature>
<keyword evidence="12 17" id="KW-0012">Acyltransferase</keyword>
<dbReference type="GO" id="GO:0008360">
    <property type="term" value="P:regulation of cell shape"/>
    <property type="evidence" value="ECO:0007669"/>
    <property type="project" value="UniProtKB-KW"/>
</dbReference>
<evidence type="ECO:0000256" key="10">
    <source>
        <dbReference type="ARBA" id="ARBA00022984"/>
    </source>
</evidence>
<comment type="subcellular location">
    <subcellularLocation>
        <location evidence="17">Cytoplasm</location>
    </subcellularLocation>
</comment>
<dbReference type="RefSeq" id="WP_069176895.1">
    <property type="nucleotide sequence ID" value="NZ_CP017037.1"/>
</dbReference>
<dbReference type="OrthoDB" id="9775031at2"/>
<dbReference type="Pfam" id="PF00483">
    <property type="entry name" value="NTP_transferase"/>
    <property type="match status" value="1"/>
</dbReference>
<keyword evidence="7 17" id="KW-0677">Repeat</keyword>
<dbReference type="InterPro" id="IPR038009">
    <property type="entry name" value="GlmU_C_LbH"/>
</dbReference>
<feature type="binding site" evidence="17">
    <location>
        <position position="367"/>
    </location>
    <ligand>
        <name>UDP-N-acetyl-alpha-D-glucosamine</name>
        <dbReference type="ChEBI" id="CHEBI:57705"/>
    </ligand>
</feature>
<evidence type="ECO:0000256" key="17">
    <source>
        <dbReference type="HAMAP-Rule" id="MF_01631"/>
    </source>
</evidence>
<evidence type="ECO:0000313" key="20">
    <source>
        <dbReference type="EMBL" id="RID94140.1"/>
    </source>
</evidence>
<protein>
    <recommendedName>
        <fullName evidence="17">Bifunctional protein GlmU</fullName>
    </recommendedName>
    <domain>
        <recommendedName>
            <fullName evidence="17">UDP-N-acetylglucosamine pyrophosphorylase</fullName>
            <ecNumber evidence="17">2.7.7.23</ecNumber>
        </recommendedName>
        <alternativeName>
            <fullName evidence="17">N-acetylglucosamine-1-phosphate uridyltransferase</fullName>
        </alternativeName>
    </domain>
    <domain>
        <recommendedName>
            <fullName evidence="17">Glucosamine-1-phosphate N-acetyltransferase</fullName>
            <ecNumber evidence="17">2.3.1.157</ecNumber>
        </recommendedName>
    </domain>
</protein>
<evidence type="ECO:0000256" key="2">
    <source>
        <dbReference type="ARBA" id="ARBA00005208"/>
    </source>
</evidence>
<reference evidence="19" key="1">
    <citation type="submission" date="2016-08" db="EMBL/GenBank/DDBJ databases">
        <authorList>
            <person name="Seilhamer J.J."/>
        </authorList>
    </citation>
    <scope>NUCLEOTIDE SEQUENCE [LARGE SCALE GENOMIC DNA]</scope>
    <source>
        <strain evidence="19">F0677</strain>
    </source>
</reference>
<organism evidence="19 21">
    <name type="scientific">Dialister pneumosintes</name>
    <dbReference type="NCBI Taxonomy" id="39950"/>
    <lineage>
        <taxon>Bacteria</taxon>
        <taxon>Bacillati</taxon>
        <taxon>Bacillota</taxon>
        <taxon>Negativicutes</taxon>
        <taxon>Veillonellales</taxon>
        <taxon>Veillonellaceae</taxon>
        <taxon>Dialister</taxon>
    </lineage>
</organism>
<dbReference type="PANTHER" id="PTHR43584:SF3">
    <property type="entry name" value="BIFUNCTIONAL PROTEIN GLMU"/>
    <property type="match status" value="1"/>
</dbReference>
<dbReference type="GO" id="GO:0003977">
    <property type="term" value="F:UDP-N-acetylglucosamine diphosphorylase activity"/>
    <property type="evidence" value="ECO:0007669"/>
    <property type="project" value="UniProtKB-UniRule"/>
</dbReference>
<feature type="region of interest" description="Linker" evidence="17">
    <location>
        <begin position="232"/>
        <end position="252"/>
    </location>
</feature>
<dbReference type="EC" id="2.3.1.157" evidence="17"/>
<comment type="pathway">
    <text evidence="2 17">Nucleotide-sugar biosynthesis; UDP-N-acetyl-alpha-D-glucosamine biosynthesis; UDP-N-acetyl-alpha-D-glucosamine from N-acetyl-alpha-D-glucosamine 1-phosphate: step 1/1.</text>
</comment>
<dbReference type="GO" id="GO:0071555">
    <property type="term" value="P:cell wall organization"/>
    <property type="evidence" value="ECO:0007669"/>
    <property type="project" value="UniProtKB-KW"/>
</dbReference>
<dbReference type="InterPro" id="IPR029044">
    <property type="entry name" value="Nucleotide-diphossugar_trans"/>
</dbReference>
<feature type="binding site" evidence="17">
    <location>
        <begin position="78"/>
        <end position="79"/>
    </location>
    <ligand>
        <name>UDP-N-acetyl-alpha-D-glucosamine</name>
        <dbReference type="ChEBI" id="CHEBI:57705"/>
    </ligand>
</feature>
<dbReference type="InterPro" id="IPR050065">
    <property type="entry name" value="GlmU-like"/>
</dbReference>
<feature type="binding site" evidence="17">
    <location>
        <position position="104"/>
    </location>
    <ligand>
        <name>Mg(2+)</name>
        <dbReference type="ChEBI" id="CHEBI:18420"/>
    </ligand>
</feature>
<evidence type="ECO:0000256" key="11">
    <source>
        <dbReference type="ARBA" id="ARBA00023268"/>
    </source>
</evidence>
<dbReference type="EC" id="2.7.7.23" evidence="17"/>
<dbReference type="InterPro" id="IPR011004">
    <property type="entry name" value="Trimer_LpxA-like_sf"/>
</dbReference>
<feature type="binding site" evidence="17">
    <location>
        <position position="171"/>
    </location>
    <ligand>
        <name>UDP-N-acetyl-alpha-D-glucosamine</name>
        <dbReference type="ChEBI" id="CHEBI:57705"/>
    </ligand>
</feature>
<keyword evidence="8 17" id="KW-0460">Magnesium</keyword>
<dbReference type="HAMAP" id="MF_01631">
    <property type="entry name" value="GlmU"/>
    <property type="match status" value="1"/>
</dbReference>
<accession>A0A1B3WD60</accession>
<dbReference type="Proteomes" id="UP000266262">
    <property type="component" value="Unassembled WGS sequence"/>
</dbReference>
<reference evidence="20 22" key="3">
    <citation type="submission" date="2018-08" db="EMBL/GenBank/DDBJ databases">
        <title>Draft genome sequence of Dialister pneumosintes KCOM 1685.</title>
        <authorList>
            <person name="Kook J.-K."/>
            <person name="Park S.-N."/>
            <person name="Lim Y.K."/>
        </authorList>
    </citation>
    <scope>NUCLEOTIDE SEQUENCE [LARGE SCALE GENOMIC DNA]</scope>
    <source>
        <strain evidence="20 22">KCOM 1685</strain>
    </source>
</reference>
<dbReference type="GO" id="GO:0009245">
    <property type="term" value="P:lipid A biosynthetic process"/>
    <property type="evidence" value="ECO:0007669"/>
    <property type="project" value="UniProtKB-UniRule"/>
</dbReference>
<feature type="active site" description="Proton acceptor" evidence="17">
    <location>
        <position position="364"/>
    </location>
</feature>
<dbReference type="EMBL" id="QWKU01000001">
    <property type="protein sequence ID" value="RID94140.1"/>
    <property type="molecule type" value="Genomic_DNA"/>
</dbReference>
<keyword evidence="22" id="KW-1185">Reference proteome</keyword>
<dbReference type="STRING" id="39950.BCB69_02255"/>
<evidence type="ECO:0000256" key="13">
    <source>
        <dbReference type="ARBA" id="ARBA00023316"/>
    </source>
</evidence>
<dbReference type="SUPFAM" id="SSF53448">
    <property type="entry name" value="Nucleotide-diphospho-sugar transferases"/>
    <property type="match status" value="1"/>
</dbReference>
<dbReference type="GO" id="GO:0000902">
    <property type="term" value="P:cell morphogenesis"/>
    <property type="evidence" value="ECO:0007669"/>
    <property type="project" value="UniProtKB-UniRule"/>
</dbReference>
<evidence type="ECO:0000256" key="1">
    <source>
        <dbReference type="ARBA" id="ARBA00005166"/>
    </source>
</evidence>
<dbReference type="AlphaFoldDB" id="A0A1B3WD60"/>
<comment type="caution">
    <text evidence="17">Lacks conserved residue(s) required for the propagation of feature annotation.</text>
</comment>
<feature type="binding site" evidence="17">
    <location>
        <position position="73"/>
    </location>
    <ligand>
        <name>UDP-N-acetyl-alpha-D-glucosamine</name>
        <dbReference type="ChEBI" id="CHEBI:57705"/>
    </ligand>
</feature>
<dbReference type="EMBL" id="CP017037">
    <property type="protein sequence ID" value="AOH38898.1"/>
    <property type="molecule type" value="Genomic_DNA"/>
</dbReference>
<dbReference type="Gene3D" id="2.160.10.10">
    <property type="entry name" value="Hexapeptide repeat proteins"/>
    <property type="match status" value="1"/>
</dbReference>
<comment type="cofactor">
    <cofactor evidence="17">
        <name>Mg(2+)</name>
        <dbReference type="ChEBI" id="CHEBI:18420"/>
    </cofactor>
    <text evidence="17">Binds 1 Mg(2+) ion per subunit.</text>
</comment>
<feature type="domain" description="Nucleotidyl transferase" evidence="18">
    <location>
        <begin position="6"/>
        <end position="221"/>
    </location>
</feature>
<dbReference type="UniPathway" id="UPA00113">
    <property type="reaction ID" value="UER00532"/>
</dbReference>
<feature type="binding site" evidence="17">
    <location>
        <position position="229"/>
    </location>
    <ligand>
        <name>UDP-N-acetyl-alpha-D-glucosamine</name>
        <dbReference type="ChEBI" id="CHEBI:57705"/>
    </ligand>
</feature>
<dbReference type="CDD" id="cd02540">
    <property type="entry name" value="GT2_GlmU_N_bac"/>
    <property type="match status" value="1"/>
</dbReference>
<dbReference type="GO" id="GO:0016020">
    <property type="term" value="C:membrane"/>
    <property type="evidence" value="ECO:0007669"/>
    <property type="project" value="GOC"/>
</dbReference>
<evidence type="ECO:0000256" key="12">
    <source>
        <dbReference type="ARBA" id="ARBA00023315"/>
    </source>
</evidence>
<dbReference type="SUPFAM" id="SSF51161">
    <property type="entry name" value="Trimeric LpxA-like enzymes"/>
    <property type="match status" value="1"/>
</dbReference>
<sequence length="458" mass="50221">MEQLSAIVLAAGQGTRMKSKLPKVLHQVCGIPMIQQVVRIIKAAGCENCIAVTGFKEELVRTSLGDTVQFAHQTEQLGTGHAVMQALPLIKENMDGYVLVICGDTPLIKTETIKKLISICIKNQAAATVLTAQLDNPFGYGRVIRDSTGNMRCIVEQKDGSPEQLKIKEINTGTYCFKIKELIDALSKIDNNNAQKEYYLTDVFEIMIRQKQLVIPVIAEDSDETMGVNSRIQLAAANKILYLRKAEELMGEGITIISPENTYIEQDVTVGPDTVIFPGTILSGKTIIGCDCIIGPDTQLENVICGDNNQLNRVYAHDCSIGNQNQIGPFVHLRPHTDIHDKIKIGNFVEVKNSVIDDGTKLPHHIYCGDADLGKNVNFGCGTVTVNFDGKNKYRTVVEEHAFIGCNTNLIAPIHIGKKAFTAAGSTITKDVPANGLAIARTHQKVKENWVTEDTYKD</sequence>
<dbReference type="GO" id="GO:0006048">
    <property type="term" value="P:UDP-N-acetylglucosamine biosynthetic process"/>
    <property type="evidence" value="ECO:0007669"/>
    <property type="project" value="UniProtKB-UniPathway"/>
</dbReference>
<comment type="function">
    <text evidence="16 17">Catalyzes the last two sequential reactions in the de novo biosynthetic pathway for UDP-N-acetylglucosamine (UDP-GlcNAc). The C-terminal domain catalyzes the transfer of acetyl group from acetyl coenzyme A to glucosamine-1-phosphate (GlcN-1-P) to produce N-acetylglucosamine-1-phosphate (GlcNAc-1-P), which is converted into UDP-GlcNAc by the transfer of uridine 5-monophosphate (from uridine 5-triphosphate), a reaction catalyzed by the N-terminal domain.</text>
</comment>
<dbReference type="GO" id="GO:0005737">
    <property type="term" value="C:cytoplasm"/>
    <property type="evidence" value="ECO:0007669"/>
    <property type="project" value="UniProtKB-SubCell"/>
</dbReference>
<feature type="binding site" evidence="17">
    <location>
        <position position="156"/>
    </location>
    <ligand>
        <name>UDP-N-acetyl-alpha-D-glucosamine</name>
        <dbReference type="ChEBI" id="CHEBI:57705"/>
    </ligand>
</feature>
<dbReference type="InterPro" id="IPR005835">
    <property type="entry name" value="NTP_transferase_dom"/>
</dbReference>
<feature type="binding site" evidence="17">
    <location>
        <position position="334"/>
    </location>
    <ligand>
        <name>UDP-N-acetyl-alpha-D-glucosamine</name>
        <dbReference type="ChEBI" id="CHEBI:57705"/>
    </ligand>
</feature>
<dbReference type="GO" id="GO:0000287">
    <property type="term" value="F:magnesium ion binding"/>
    <property type="evidence" value="ECO:0007669"/>
    <property type="project" value="UniProtKB-UniRule"/>
</dbReference>
<dbReference type="GO" id="GO:0009252">
    <property type="term" value="P:peptidoglycan biosynthetic process"/>
    <property type="evidence" value="ECO:0007669"/>
    <property type="project" value="UniProtKB-UniRule"/>
</dbReference>